<dbReference type="OrthoDB" id="8298634at2759"/>
<sequence>RIHIYLLSFLGPHRPISKKTRNVILHIRHENPEYAIIESRKLQNLNSSTLHTFLFSGTTAQIFFYNGKHLHFLCIQCLLLPETRILVRVPSIHFAQKLEQSLYRDSKGAVVFQSAKLLTNNCSPYHANLYTPTIECALSILSMHMNYTAVRKSIMSLIFANFEATPPLSQIVTSVLADTEFNRLINNRRMETIFDWTIPAETLFHYSFVWVLSPVSNNSALWKGLDIPTWISTMISACVMILTLLAMKRKITDSKWGINYRPVRFILCFLVDQGQLPKEFLAHFGGRAAALITLWTLMSCVISNGYKGILYAMLTSKPIPAVPTSLEDLLELKESIITNAYYTDGVSPTKKSLLHATLQEFLDTGVNDDRLRTTLSELYDAIIFTNASVVDMSSSMYMRGRNGLLFGTGNHMFALPKSHIFI</sequence>
<organism evidence="1 2">
    <name type="scientific">Allacma fusca</name>
    <dbReference type="NCBI Taxonomy" id="39272"/>
    <lineage>
        <taxon>Eukaryota</taxon>
        <taxon>Metazoa</taxon>
        <taxon>Ecdysozoa</taxon>
        <taxon>Arthropoda</taxon>
        <taxon>Hexapoda</taxon>
        <taxon>Collembola</taxon>
        <taxon>Symphypleona</taxon>
        <taxon>Sminthuridae</taxon>
        <taxon>Allacma</taxon>
    </lineage>
</organism>
<keyword evidence="2" id="KW-1185">Reference proteome</keyword>
<dbReference type="EMBL" id="CAJVCH010121844">
    <property type="protein sequence ID" value="CAG7725431.1"/>
    <property type="molecule type" value="Genomic_DNA"/>
</dbReference>
<protein>
    <recommendedName>
        <fullName evidence="3">Ionotropic glutamate receptor C-terminal domain-containing protein</fullName>
    </recommendedName>
</protein>
<feature type="non-terminal residue" evidence="1">
    <location>
        <position position="1"/>
    </location>
</feature>
<evidence type="ECO:0000313" key="1">
    <source>
        <dbReference type="EMBL" id="CAG7725431.1"/>
    </source>
</evidence>
<feature type="non-terminal residue" evidence="1">
    <location>
        <position position="422"/>
    </location>
</feature>
<accession>A0A8J2P4L8</accession>
<dbReference type="Proteomes" id="UP000708208">
    <property type="component" value="Unassembled WGS sequence"/>
</dbReference>
<dbReference type="AlphaFoldDB" id="A0A8J2P4L8"/>
<evidence type="ECO:0000313" key="2">
    <source>
        <dbReference type="Proteomes" id="UP000708208"/>
    </source>
</evidence>
<evidence type="ECO:0008006" key="3">
    <source>
        <dbReference type="Google" id="ProtNLM"/>
    </source>
</evidence>
<proteinExistence type="predicted"/>
<name>A0A8J2P4L8_9HEXA</name>
<reference evidence="1" key="1">
    <citation type="submission" date="2021-06" db="EMBL/GenBank/DDBJ databases">
        <authorList>
            <person name="Hodson N. C."/>
            <person name="Mongue J. A."/>
            <person name="Jaron S. K."/>
        </authorList>
    </citation>
    <scope>NUCLEOTIDE SEQUENCE</scope>
</reference>
<comment type="caution">
    <text evidence="1">The sequence shown here is derived from an EMBL/GenBank/DDBJ whole genome shotgun (WGS) entry which is preliminary data.</text>
</comment>
<gene>
    <name evidence="1" type="ORF">AFUS01_LOCUS14388</name>
</gene>